<keyword evidence="4" id="KW-0206">Cytoskeleton</keyword>
<dbReference type="OMA" id="KMNVFRY"/>
<evidence type="ECO:0000313" key="7">
    <source>
        <dbReference type="EMBL" id="EDS43852.1"/>
    </source>
</evidence>
<dbReference type="VEuPathDB" id="VectorBase:CQUJHB010313"/>
<sequence>MAASTESTTEQDLEQDPSAPFFERDIVSTSEARSLQRVSLESALSSARNMLQSRIGDNGDNAYTLLMRLVARILTETSGDVVDFFEEYCRQVKRGHFVEAECEVRDVKGAEHEHRVECAKRVLGYVRTLEERELGPTVTVSSVLQQVPVWAQMGFALPPSADYFIDRKLETLAAGESVRNVRFWGVIRGLAADYYVLEVERDNLEALKLELELDAEKFQIAKEVISGLIWGTVSDESLVHDWCGAESMAMEMFERILETAIPPNTDEELARTVAVPVMDGLLEEAIDEAQEPEVELSVMGSLDVVSCNATVDSSELSLNQVKFSALKTLLEVKLNVVQYVVSPDLTRDSWVTLPGITLDKIKVSRDLRTYFKGNPEPQEQAYLRAVLARITLDRFNGSPPEDLTPPRLFCNRDVAVFYKATGIPKGDWTVKEVGDKLPRVVWRRSGVWPGSFTYGTEHVYFGWGQEKI</sequence>
<evidence type="ECO:0000256" key="6">
    <source>
        <dbReference type="SAM" id="MobiDB-lite"/>
    </source>
</evidence>
<name>B0XAR3_CULQU</name>
<dbReference type="EMBL" id="DS232593">
    <property type="protein sequence ID" value="EDS43852.1"/>
    <property type="molecule type" value="Genomic_DNA"/>
</dbReference>
<protein>
    <submittedName>
        <fullName evidence="7 8">Uncharacterized protein</fullName>
    </submittedName>
</protein>
<dbReference type="VEuPathDB" id="VectorBase:CPIJ016278"/>
<dbReference type="Proteomes" id="UP000002320">
    <property type="component" value="Unassembled WGS sequence"/>
</dbReference>
<gene>
    <name evidence="8" type="primary">6050067</name>
    <name evidence="7" type="ORF">CpipJ_CPIJ016278</name>
</gene>
<dbReference type="KEGG" id="cqu:CpipJ_CPIJ016278"/>
<evidence type="ECO:0000256" key="1">
    <source>
        <dbReference type="ARBA" id="ARBA00004430"/>
    </source>
</evidence>
<organism>
    <name type="scientific">Culex quinquefasciatus</name>
    <name type="common">Southern house mosquito</name>
    <name type="synonym">Culex pungens</name>
    <dbReference type="NCBI Taxonomy" id="7176"/>
    <lineage>
        <taxon>Eukaryota</taxon>
        <taxon>Metazoa</taxon>
        <taxon>Ecdysozoa</taxon>
        <taxon>Arthropoda</taxon>
        <taxon>Hexapoda</taxon>
        <taxon>Insecta</taxon>
        <taxon>Pterygota</taxon>
        <taxon>Neoptera</taxon>
        <taxon>Endopterygota</taxon>
        <taxon>Diptera</taxon>
        <taxon>Nematocera</taxon>
        <taxon>Culicoidea</taxon>
        <taxon>Culicidae</taxon>
        <taxon>Culicinae</taxon>
        <taxon>Culicini</taxon>
        <taxon>Culex</taxon>
        <taxon>Culex</taxon>
    </lineage>
</organism>
<evidence type="ECO:0000313" key="9">
    <source>
        <dbReference type="Proteomes" id="UP000002320"/>
    </source>
</evidence>
<reference evidence="8" key="2">
    <citation type="submission" date="2021-02" db="UniProtKB">
        <authorList>
            <consortium name="EnsemblMetazoa"/>
        </authorList>
    </citation>
    <scope>IDENTIFICATION</scope>
    <source>
        <strain evidence="8">JHB</strain>
    </source>
</reference>
<keyword evidence="3" id="KW-0969">Cilium</keyword>
<reference evidence="7" key="1">
    <citation type="submission" date="2007-03" db="EMBL/GenBank/DDBJ databases">
        <title>Annotation of Culex pipiens quinquefasciatus.</title>
        <authorList>
            <consortium name="The Broad Institute Genome Sequencing Platform"/>
            <person name="Atkinson P.W."/>
            <person name="Hemingway J."/>
            <person name="Christensen B.M."/>
            <person name="Higgs S."/>
            <person name="Kodira C."/>
            <person name="Hannick L."/>
            <person name="Megy K."/>
            <person name="O'Leary S."/>
            <person name="Pearson M."/>
            <person name="Haas B.J."/>
            <person name="Mauceli E."/>
            <person name="Wortman J.R."/>
            <person name="Lee N.H."/>
            <person name="Guigo R."/>
            <person name="Stanke M."/>
            <person name="Alvarado L."/>
            <person name="Amedeo P."/>
            <person name="Antoine C.H."/>
            <person name="Arensburger P."/>
            <person name="Bidwell S.L."/>
            <person name="Crawford M."/>
            <person name="Camaro F."/>
            <person name="Devon K."/>
            <person name="Engels R."/>
            <person name="Hammond M."/>
            <person name="Howarth C."/>
            <person name="Koehrsen M."/>
            <person name="Lawson D."/>
            <person name="Montgomery P."/>
            <person name="Nene V."/>
            <person name="Nusbaum C."/>
            <person name="Puiu D."/>
            <person name="Romero-Severson J."/>
            <person name="Severson D.W."/>
            <person name="Shumway M."/>
            <person name="Sisk P."/>
            <person name="Stolte C."/>
            <person name="Zeng Q."/>
            <person name="Eisenstadt E."/>
            <person name="Fraser-Liggett C."/>
            <person name="Strausberg R."/>
            <person name="Galagan J."/>
            <person name="Birren B."/>
            <person name="Collins F.H."/>
        </authorList>
    </citation>
    <scope>NUCLEOTIDE SEQUENCE [LARGE SCALE GENOMIC DNA]</scope>
    <source>
        <strain evidence="7">JHB</strain>
    </source>
</reference>
<keyword evidence="5" id="KW-0966">Cell projection</keyword>
<keyword evidence="2" id="KW-0963">Cytoplasm</keyword>
<dbReference type="InterPro" id="IPR006802">
    <property type="entry name" value="Radial_spoke"/>
</dbReference>
<dbReference type="HOGENOM" id="CLU_584308_0_0_1"/>
<keyword evidence="9" id="KW-1185">Reference proteome</keyword>
<dbReference type="Pfam" id="PF04712">
    <property type="entry name" value="Radial_spoke"/>
    <property type="match status" value="1"/>
</dbReference>
<evidence type="ECO:0000256" key="3">
    <source>
        <dbReference type="ARBA" id="ARBA00023069"/>
    </source>
</evidence>
<comment type="subcellular location">
    <subcellularLocation>
        <location evidence="1">Cytoplasm</location>
        <location evidence="1">Cytoskeleton</location>
        <location evidence="1">Cilium axoneme</location>
    </subcellularLocation>
</comment>
<proteinExistence type="predicted"/>
<dbReference type="EnsemblMetazoa" id="CPIJ016278-RA">
    <property type="protein sequence ID" value="CPIJ016278-PA"/>
    <property type="gene ID" value="CPIJ016278"/>
</dbReference>
<dbReference type="eggNOG" id="ENOG502QSU4">
    <property type="taxonomic scope" value="Eukaryota"/>
</dbReference>
<dbReference type="GO" id="GO:0060294">
    <property type="term" value="P:cilium movement involved in cell motility"/>
    <property type="evidence" value="ECO:0007669"/>
    <property type="project" value="InterPro"/>
</dbReference>
<accession>B0XAR3</accession>
<evidence type="ECO:0000256" key="4">
    <source>
        <dbReference type="ARBA" id="ARBA00023212"/>
    </source>
</evidence>
<dbReference type="GO" id="GO:0001534">
    <property type="term" value="C:radial spoke"/>
    <property type="evidence" value="ECO:0007669"/>
    <property type="project" value="InterPro"/>
</dbReference>
<dbReference type="STRING" id="7176.B0XAR3"/>
<dbReference type="PANTHER" id="PTHR13159">
    <property type="entry name" value="RADIAL SPOKEHEAD-RELATED"/>
    <property type="match status" value="1"/>
</dbReference>
<dbReference type="AlphaFoldDB" id="B0XAR3"/>
<feature type="region of interest" description="Disordered" evidence="6">
    <location>
        <begin position="1"/>
        <end position="20"/>
    </location>
</feature>
<dbReference type="OrthoDB" id="272202at2759"/>
<dbReference type="PANTHER" id="PTHR13159:SF0">
    <property type="entry name" value="RADIAL SPOKE HEAD 6 HOMOLOG A"/>
    <property type="match status" value="1"/>
</dbReference>
<evidence type="ECO:0000256" key="2">
    <source>
        <dbReference type="ARBA" id="ARBA00022490"/>
    </source>
</evidence>
<dbReference type="InParanoid" id="B0XAR3"/>
<dbReference type="GO" id="GO:0035082">
    <property type="term" value="P:axoneme assembly"/>
    <property type="evidence" value="ECO:0007669"/>
    <property type="project" value="TreeGrafter"/>
</dbReference>
<evidence type="ECO:0000313" key="8">
    <source>
        <dbReference type="EnsemblMetazoa" id="CPIJ016278-PA"/>
    </source>
</evidence>
<evidence type="ECO:0000256" key="5">
    <source>
        <dbReference type="ARBA" id="ARBA00023273"/>
    </source>
</evidence>